<organism evidence="2">
    <name type="scientific">uncultured Thermomicrobiales bacterium</name>
    <dbReference type="NCBI Taxonomy" id="1645740"/>
    <lineage>
        <taxon>Bacteria</taxon>
        <taxon>Pseudomonadati</taxon>
        <taxon>Thermomicrobiota</taxon>
        <taxon>Thermomicrobia</taxon>
        <taxon>Thermomicrobiales</taxon>
        <taxon>environmental samples</taxon>
    </lineage>
</organism>
<gene>
    <name evidence="2" type="ORF">AVDCRST_MAG49-3046</name>
</gene>
<feature type="region of interest" description="Disordered" evidence="1">
    <location>
        <begin position="66"/>
        <end position="389"/>
    </location>
</feature>
<evidence type="ECO:0000256" key="1">
    <source>
        <dbReference type="SAM" id="MobiDB-lite"/>
    </source>
</evidence>
<reference evidence="2" key="1">
    <citation type="submission" date="2020-02" db="EMBL/GenBank/DDBJ databases">
        <authorList>
            <person name="Meier V. D."/>
        </authorList>
    </citation>
    <scope>NUCLEOTIDE SEQUENCE</scope>
    <source>
        <strain evidence="2">AVDCRST_MAG49</strain>
    </source>
</reference>
<name>A0A6J4V1M5_9BACT</name>
<dbReference type="AlphaFoldDB" id="A0A6J4V1M5"/>
<protein>
    <submittedName>
        <fullName evidence="2">Uncharacterized protein</fullName>
    </submittedName>
</protein>
<feature type="compositionally biased region" description="Basic residues" evidence="1">
    <location>
        <begin position="325"/>
        <end position="344"/>
    </location>
</feature>
<accession>A0A6J4V1M5</accession>
<feature type="region of interest" description="Disordered" evidence="1">
    <location>
        <begin position="493"/>
        <end position="560"/>
    </location>
</feature>
<evidence type="ECO:0000313" key="2">
    <source>
        <dbReference type="EMBL" id="CAA9565886.1"/>
    </source>
</evidence>
<proteinExistence type="predicted"/>
<feature type="compositionally biased region" description="Basic and acidic residues" evidence="1">
    <location>
        <begin position="69"/>
        <end position="84"/>
    </location>
</feature>
<dbReference type="EMBL" id="CADCWG010000206">
    <property type="protein sequence ID" value="CAA9565886.1"/>
    <property type="molecule type" value="Genomic_DNA"/>
</dbReference>
<feature type="compositionally biased region" description="Basic and acidic residues" evidence="1">
    <location>
        <begin position="91"/>
        <end position="112"/>
    </location>
</feature>
<feature type="compositionally biased region" description="Basic and acidic residues" evidence="1">
    <location>
        <begin position="314"/>
        <end position="324"/>
    </location>
</feature>
<feature type="compositionally biased region" description="Basic and acidic residues" evidence="1">
    <location>
        <begin position="1"/>
        <end position="11"/>
    </location>
</feature>
<feature type="region of interest" description="Disordered" evidence="1">
    <location>
        <begin position="1"/>
        <end position="51"/>
    </location>
</feature>
<sequence>MEFDELRRQERLSPLAGQVGGESQRAGVLGGRFPVRAEPGGAPGRGGGILENRRPVRRHLCVMGQPRQVVREGAPRPQCREHRPVQRGGPHRRDGVEDHRPREFVPEHERRAVGAQQPGRQALVDRVDARSKHRRQQPGLGGRADRRGGLQRRAANGRQPRSAGQHGVPDGRREARRSGREDLGHVERVAAGEPIESRRVDRAAGGEGAHGRLGQRRQRQPAAGRRGGEVAQDDPERVLGPDLVVAVGDDQQRADPAQPPAEEAEQVERGLVGPVGVLDHRQRRGQPGAELGQGRPEDPVARRVLGQQPVEPGAGRRRDVAQRPERRRRREGVARPHQHPRPPPRRLAEAADERGLADPGLPGHEREAPLAGRGLPQPPVERPELPLPLQKVHRPTIGALPTLSRGWLYVARPCRPGPERGPGPRRSGRGRRFAGRVPHGAQHLAPVHPTVEEQPSITPIPAGTAGALSADPTDCLVPDTEPHWSVVVAGVPVTRPARDTSPSPGPSRTDAGRAPPCQPQRPKRGRTVTESRVPIAGVSPPVTHPRDTARIGLPNLVATG</sequence>
<feature type="compositionally biased region" description="Basic and acidic residues" evidence="1">
    <location>
        <begin position="346"/>
        <end position="356"/>
    </location>
</feature>
<feature type="compositionally biased region" description="Basic and acidic residues" evidence="1">
    <location>
        <begin position="169"/>
        <end position="204"/>
    </location>
</feature>